<organism evidence="1 2">
    <name type="scientific">Actinotalea lenta</name>
    <dbReference type="NCBI Taxonomy" id="3064654"/>
    <lineage>
        <taxon>Bacteria</taxon>
        <taxon>Bacillati</taxon>
        <taxon>Actinomycetota</taxon>
        <taxon>Actinomycetes</taxon>
        <taxon>Micrococcales</taxon>
        <taxon>Cellulomonadaceae</taxon>
        <taxon>Actinotalea</taxon>
    </lineage>
</organism>
<dbReference type="InterPro" id="IPR021408">
    <property type="entry name" value="DUF3046"/>
</dbReference>
<reference evidence="1 2" key="1">
    <citation type="submission" date="2023-07" db="EMBL/GenBank/DDBJ databases">
        <title>Description of novel actinomycetes strains, isolated from tidal flat sediment.</title>
        <authorList>
            <person name="Lu C."/>
        </authorList>
    </citation>
    <scope>NUCLEOTIDE SEQUENCE [LARGE SCALE GENOMIC DNA]</scope>
    <source>
        <strain evidence="1 2">SYSU T00b441</strain>
    </source>
</reference>
<evidence type="ECO:0000313" key="1">
    <source>
        <dbReference type="EMBL" id="MDO8107388.1"/>
    </source>
</evidence>
<name>A0ABT9D908_9CELL</name>
<proteinExistence type="predicted"/>
<keyword evidence="2" id="KW-1185">Reference proteome</keyword>
<sequence>MRYSEFWDAVTDVFGTSMGRVVVAEQVIGALGDRTAAEAMAAGEDLRRVWWALCDQMQVPAERRWGPDRPSR</sequence>
<dbReference type="Pfam" id="PF11248">
    <property type="entry name" value="DUF3046"/>
    <property type="match status" value="1"/>
</dbReference>
<dbReference type="Proteomes" id="UP001232536">
    <property type="component" value="Unassembled WGS sequence"/>
</dbReference>
<protein>
    <submittedName>
        <fullName evidence="1">DUF3046 domain-containing protein</fullName>
    </submittedName>
</protein>
<gene>
    <name evidence="1" type="ORF">Q6348_09290</name>
</gene>
<dbReference type="RefSeq" id="WP_304601014.1">
    <property type="nucleotide sequence ID" value="NZ_JAUQYO010000001.1"/>
</dbReference>
<dbReference type="EMBL" id="JAUQYP010000001">
    <property type="protein sequence ID" value="MDO8107388.1"/>
    <property type="molecule type" value="Genomic_DNA"/>
</dbReference>
<comment type="caution">
    <text evidence="1">The sequence shown here is derived from an EMBL/GenBank/DDBJ whole genome shotgun (WGS) entry which is preliminary data.</text>
</comment>
<evidence type="ECO:0000313" key="2">
    <source>
        <dbReference type="Proteomes" id="UP001232536"/>
    </source>
</evidence>
<accession>A0ABT9D908</accession>